<evidence type="ECO:0000313" key="1">
    <source>
        <dbReference type="EMBL" id="AJM87282.1"/>
    </source>
</evidence>
<accession>A0A0C5BHQ0</accession>
<dbReference type="AlphaFoldDB" id="A0A0C5BHQ0"/>
<dbReference type="EMBL" id="KJ922127">
    <property type="protein sequence ID" value="AJM87282.1"/>
    <property type="molecule type" value="Genomic_DNA"/>
</dbReference>
<protein>
    <submittedName>
        <fullName evidence="1">Conjugal transfer protein traO</fullName>
    </submittedName>
</protein>
<geneLocation type="plasmid" evidence="1">
    <name>pLRSA417</name>
</geneLocation>
<name>A0A0C5BHQ0_STAAU</name>
<reference evidence="1" key="1">
    <citation type="journal article" date="2015" name="Antimicrob. Agents Chemother.">
        <title>Dissemination of the Same cfr-Carrying Plasmid among Methicillin-Resistant Staphylococcus aureus and Coagulase-Negative Staphylococcal Isolates in China.</title>
        <authorList>
            <person name="Cai J.C."/>
            <person name="Hu Y.Y."/>
            <person name="Zhou H.W."/>
            <person name="Chen G.X."/>
            <person name="Zhang R."/>
        </authorList>
    </citation>
    <scope>NUCLEOTIDE SEQUENCE</scope>
    <source>
        <strain evidence="1">417</strain>
        <plasmid evidence="1">pLRSA417</plasmid>
    </source>
</reference>
<proteinExistence type="predicted"/>
<organism evidence="1">
    <name type="scientific">Staphylococcus aureus</name>
    <dbReference type="NCBI Taxonomy" id="1280"/>
    <lineage>
        <taxon>Bacteria</taxon>
        <taxon>Bacillati</taxon>
        <taxon>Bacillota</taxon>
        <taxon>Bacilli</taxon>
        <taxon>Bacillales</taxon>
        <taxon>Staphylococcaceae</taxon>
        <taxon>Staphylococcus</taxon>
    </lineage>
</organism>
<sequence>MKVTNTIRFEEEKKNLIDNVVNTLEEYKDVIDSELRSIRNTNYLVMRNNFNVQYSVHRQSSNIEDIDPLESLKVQLNSMEHGYTDIKLLKDSFENFQVKYEAYRDAVRDLIHFYEVSGVLKKEILKIRQFDKCLKPLTEGTSKKADLNPLLELEGAFNVIKDFNDFKNLERVEYLLEKDEEGNIKTDKNGQYTVDREYFISRVLKLKNNLKKKYEINQKAIAKLYRKHNTSDRLKRYLEFGRR</sequence>
<gene>
    <name evidence="1" type="primary">traO</name>
</gene>
<keyword evidence="1" id="KW-0614">Plasmid</keyword>
<dbReference type="RefSeq" id="WP_000869299.1">
    <property type="nucleotide sequence ID" value="NZ_BEYA01000016.1"/>
</dbReference>